<reference evidence="3" key="3">
    <citation type="submission" date="2024-03" db="EMBL/GenBank/DDBJ databases">
        <title>The Genome Sequence of Enterococcus sp. DIV0242b.</title>
        <authorList>
            <consortium name="The Broad Institute Genomics Platform"/>
            <consortium name="The Broad Institute Microbial Omics Core"/>
            <consortium name="The Broad Institute Genomic Center for Infectious Diseases"/>
            <person name="Earl A."/>
            <person name="Manson A."/>
            <person name="Gilmore M."/>
            <person name="Schwartman J."/>
            <person name="Shea T."/>
            <person name="Abouelleil A."/>
            <person name="Cao P."/>
            <person name="Chapman S."/>
            <person name="Cusick C."/>
            <person name="Young S."/>
            <person name="Neafsey D."/>
            <person name="Nusbaum C."/>
            <person name="Birren B."/>
        </authorList>
    </citation>
    <scope>NUCLEOTIDE SEQUENCE</scope>
    <source>
        <strain evidence="3">9E7_DIV0242</strain>
    </source>
</reference>
<sequence length="74" mass="8593">MQSRLSKIRKNYLGMTQKEVAEMLGISPHSYSRKERGLCEFTQDEMLLLYKKTGLSIHYIFLPTKHQNGASEMV</sequence>
<dbReference type="SUPFAM" id="SSF47413">
    <property type="entry name" value="lambda repressor-like DNA-binding domains"/>
    <property type="match status" value="1"/>
</dbReference>
<reference evidence="3" key="2">
    <citation type="submission" date="2017-05" db="EMBL/GenBank/DDBJ databases">
        <authorList>
            <consortium name="The Broad Institute Genomics Platform"/>
            <consortium name="The Broad Institute Genomic Center for Infectious Diseases"/>
            <person name="Earl A."/>
            <person name="Manson A."/>
            <person name="Schwartman J."/>
            <person name="Gilmore M."/>
            <person name="Abouelleil A."/>
            <person name="Cao P."/>
            <person name="Chapman S."/>
            <person name="Cusick C."/>
            <person name="Shea T."/>
            <person name="Young S."/>
            <person name="Neafsey D."/>
            <person name="Nusbaum C."/>
            <person name="Birren B."/>
        </authorList>
    </citation>
    <scope>NUCLEOTIDE SEQUENCE</scope>
    <source>
        <strain evidence="3">9E7_DIV0242</strain>
    </source>
</reference>
<evidence type="ECO:0000313" key="3">
    <source>
        <dbReference type="EMBL" id="WYJ91058.1"/>
    </source>
</evidence>
<name>A0A242K8F7_9ENTE</name>
<evidence type="ECO:0000313" key="2">
    <source>
        <dbReference type="EMBL" id="OTP17451.1"/>
    </source>
</evidence>
<proteinExistence type="predicted"/>
<dbReference type="PROSITE" id="PS50943">
    <property type="entry name" value="HTH_CROC1"/>
    <property type="match status" value="1"/>
</dbReference>
<dbReference type="OrthoDB" id="9805856at2"/>
<protein>
    <recommendedName>
        <fullName evidence="1">HTH cro/C1-type domain-containing protein</fullName>
    </recommendedName>
</protein>
<feature type="domain" description="HTH cro/C1-type" evidence="1">
    <location>
        <begin position="5"/>
        <end position="60"/>
    </location>
</feature>
<reference evidence="2" key="1">
    <citation type="submission" date="2017-05" db="EMBL/GenBank/DDBJ databases">
        <title>The Genome Sequence of Enterococcus sp. 9E7_DIV0242.</title>
        <authorList>
            <consortium name="The Broad Institute Genomics Platform"/>
            <consortium name="The Broad Institute Genomic Center for Infectious Diseases"/>
            <person name="Earl A."/>
            <person name="Manson A."/>
            <person name="Schwartman J."/>
            <person name="Gilmore M."/>
            <person name="Abouelleil A."/>
            <person name="Cao P."/>
            <person name="Chapman S."/>
            <person name="Cusick C."/>
            <person name="Shea T."/>
            <person name="Young S."/>
            <person name="Neafsey D."/>
            <person name="Nusbaum C."/>
            <person name="Birren B."/>
        </authorList>
    </citation>
    <scope>NUCLEOTIDE SEQUENCE [LARGE SCALE GENOMIC DNA]</scope>
    <source>
        <strain evidence="2">9E7_DIV0242</strain>
    </source>
</reference>
<dbReference type="GO" id="GO:0003677">
    <property type="term" value="F:DNA binding"/>
    <property type="evidence" value="ECO:0007669"/>
    <property type="project" value="InterPro"/>
</dbReference>
<dbReference type="Pfam" id="PF01381">
    <property type="entry name" value="HTH_3"/>
    <property type="match status" value="1"/>
</dbReference>
<evidence type="ECO:0000259" key="1">
    <source>
        <dbReference type="PROSITE" id="PS50943"/>
    </source>
</evidence>
<dbReference type="EMBL" id="CP147247">
    <property type="protein sequence ID" value="WYJ91058.1"/>
    <property type="molecule type" value="Genomic_DNA"/>
</dbReference>
<organism evidence="2">
    <name type="scientific">Candidatus Enterococcus clewellii</name>
    <dbReference type="NCBI Taxonomy" id="1834193"/>
    <lineage>
        <taxon>Bacteria</taxon>
        <taxon>Bacillati</taxon>
        <taxon>Bacillota</taxon>
        <taxon>Bacilli</taxon>
        <taxon>Lactobacillales</taxon>
        <taxon>Enterococcaceae</taxon>
        <taxon>Enterococcus</taxon>
    </lineage>
</organism>
<keyword evidence="4" id="KW-1185">Reference proteome</keyword>
<dbReference type="InterPro" id="IPR010982">
    <property type="entry name" value="Lambda_DNA-bd_dom_sf"/>
</dbReference>
<gene>
    <name evidence="2" type="ORF">A5888_001589</name>
    <name evidence="3" type="ORF">A5888_002826</name>
</gene>
<accession>A0A242K8F7</accession>
<dbReference type="InterPro" id="IPR001387">
    <property type="entry name" value="Cro/C1-type_HTH"/>
</dbReference>
<dbReference type="EMBL" id="NGMM01000002">
    <property type="protein sequence ID" value="OTP17451.1"/>
    <property type="molecule type" value="Genomic_DNA"/>
</dbReference>
<evidence type="ECO:0000313" key="4">
    <source>
        <dbReference type="Proteomes" id="UP000195141"/>
    </source>
</evidence>
<dbReference type="AlphaFoldDB" id="A0A242K8F7"/>
<dbReference type="Proteomes" id="UP000195141">
    <property type="component" value="Chromosome"/>
</dbReference>
<dbReference type="Gene3D" id="1.10.260.40">
    <property type="entry name" value="lambda repressor-like DNA-binding domains"/>
    <property type="match status" value="1"/>
</dbReference>
<dbReference type="SMART" id="SM00530">
    <property type="entry name" value="HTH_XRE"/>
    <property type="match status" value="1"/>
</dbReference>
<dbReference type="CDD" id="cd00093">
    <property type="entry name" value="HTH_XRE"/>
    <property type="match status" value="1"/>
</dbReference>
<dbReference type="RefSeq" id="WP_086348661.1">
    <property type="nucleotide sequence ID" value="NZ_CP147247.1"/>
</dbReference>